<evidence type="ECO:0000256" key="1">
    <source>
        <dbReference type="SAM" id="MobiDB-lite"/>
    </source>
</evidence>
<dbReference type="InterPro" id="IPR009688">
    <property type="entry name" value="FAM210A/B-like_dom"/>
</dbReference>
<dbReference type="GO" id="GO:0005739">
    <property type="term" value="C:mitochondrion"/>
    <property type="evidence" value="ECO:0007669"/>
    <property type="project" value="TreeGrafter"/>
</dbReference>
<feature type="domain" description="DUF1279" evidence="2">
    <location>
        <begin position="102"/>
        <end position="233"/>
    </location>
</feature>
<dbReference type="PANTHER" id="PTHR21377">
    <property type="entry name" value="PROTEIN FAM210B, MITOCHONDRIAL"/>
    <property type="match status" value="1"/>
</dbReference>
<dbReference type="PANTHER" id="PTHR21377:SF0">
    <property type="entry name" value="PROTEIN FAM210B, MITOCHONDRIAL"/>
    <property type="match status" value="1"/>
</dbReference>
<protein>
    <recommendedName>
        <fullName evidence="2">DUF1279 domain-containing protein</fullName>
    </recommendedName>
</protein>
<accession>A0A084GD15</accession>
<evidence type="ECO:0000313" key="3">
    <source>
        <dbReference type="EMBL" id="KEZ45227.1"/>
    </source>
</evidence>
<proteinExistence type="predicted"/>
<dbReference type="AlphaFoldDB" id="A0A084GD15"/>
<keyword evidence="4" id="KW-1185">Reference proteome</keyword>
<dbReference type="HOGENOM" id="CLU_059211_0_0_1"/>
<feature type="compositionally biased region" description="Low complexity" evidence="1">
    <location>
        <begin position="61"/>
        <end position="70"/>
    </location>
</feature>
<dbReference type="OMA" id="SAMDFPF"/>
<feature type="compositionally biased region" description="Basic and acidic residues" evidence="1">
    <location>
        <begin position="85"/>
        <end position="94"/>
    </location>
</feature>
<dbReference type="InterPro" id="IPR045866">
    <property type="entry name" value="FAM210A/B-like"/>
</dbReference>
<evidence type="ECO:0000259" key="2">
    <source>
        <dbReference type="Pfam" id="PF06916"/>
    </source>
</evidence>
<feature type="region of interest" description="Disordered" evidence="1">
    <location>
        <begin position="56"/>
        <end position="98"/>
    </location>
</feature>
<dbReference type="GeneID" id="27721765"/>
<evidence type="ECO:0000313" key="4">
    <source>
        <dbReference type="Proteomes" id="UP000028545"/>
    </source>
</evidence>
<dbReference type="Pfam" id="PF06916">
    <property type="entry name" value="FAM210A-B_dom"/>
    <property type="match status" value="1"/>
</dbReference>
<dbReference type="EMBL" id="JOWA01000086">
    <property type="protein sequence ID" value="KEZ45227.1"/>
    <property type="molecule type" value="Genomic_DNA"/>
</dbReference>
<reference evidence="3 4" key="1">
    <citation type="journal article" date="2014" name="Genome Announc.">
        <title>Draft genome sequence of the pathogenic fungus Scedosporium apiospermum.</title>
        <authorList>
            <person name="Vandeputte P."/>
            <person name="Ghamrawi S."/>
            <person name="Rechenmann M."/>
            <person name="Iltis A."/>
            <person name="Giraud S."/>
            <person name="Fleury M."/>
            <person name="Thornton C."/>
            <person name="Delhaes L."/>
            <person name="Meyer W."/>
            <person name="Papon N."/>
            <person name="Bouchara J.P."/>
        </authorList>
    </citation>
    <scope>NUCLEOTIDE SEQUENCE [LARGE SCALE GENOMIC DNA]</scope>
    <source>
        <strain evidence="3 4">IHEM 14462</strain>
    </source>
</reference>
<dbReference type="VEuPathDB" id="FungiDB:SAPIO_CDS2693"/>
<sequence length="253" mass="28136">MSQQLNPLRLFQIARTAGFQQSKPVLRMTFPTANRSVSTQIYQQIKTGLRSAPRYTARTAPNPRFRPFAQRPRRPFSSTSGRFRSSKEGSKSDGEPQTLGARLKQLTKEYGWVTVAVYLGLSALDFPFCFLLVRVAGPEKIGEIEHSVVSYLGQVIPGPVKSAYHTSREWTKSAYAKLRGQSTDEAAEDDFGVKSAQEAYQVQASLATQLALAYAIHKSLIFLRVPLTAAVTPKVVKILRGWGWKIGKKKSKS</sequence>
<dbReference type="RefSeq" id="XP_016645026.1">
    <property type="nucleotide sequence ID" value="XM_016785650.1"/>
</dbReference>
<dbReference type="OrthoDB" id="426386at2759"/>
<gene>
    <name evidence="3" type="ORF">SAPIO_CDS2693</name>
</gene>
<name>A0A084GD15_PSEDA</name>
<organism evidence="3 4">
    <name type="scientific">Pseudallescheria apiosperma</name>
    <name type="common">Scedosporium apiospermum</name>
    <dbReference type="NCBI Taxonomy" id="563466"/>
    <lineage>
        <taxon>Eukaryota</taxon>
        <taxon>Fungi</taxon>
        <taxon>Dikarya</taxon>
        <taxon>Ascomycota</taxon>
        <taxon>Pezizomycotina</taxon>
        <taxon>Sordariomycetes</taxon>
        <taxon>Hypocreomycetidae</taxon>
        <taxon>Microascales</taxon>
        <taxon>Microascaceae</taxon>
        <taxon>Scedosporium</taxon>
    </lineage>
</organism>
<dbReference type="Proteomes" id="UP000028545">
    <property type="component" value="Unassembled WGS sequence"/>
</dbReference>
<comment type="caution">
    <text evidence="3">The sequence shown here is derived from an EMBL/GenBank/DDBJ whole genome shotgun (WGS) entry which is preliminary data.</text>
</comment>
<dbReference type="KEGG" id="sapo:SAPIO_CDS2693"/>